<comment type="caution">
    <text evidence="10">The sequence shown here is derived from an EMBL/GenBank/DDBJ whole genome shotgun (WGS) entry which is preliminary data.</text>
</comment>
<evidence type="ECO:0000256" key="8">
    <source>
        <dbReference type="SAM" id="MobiDB-lite"/>
    </source>
</evidence>
<evidence type="ECO:0000313" key="10">
    <source>
        <dbReference type="EMBL" id="KAL3524978.1"/>
    </source>
</evidence>
<evidence type="ECO:0000256" key="3">
    <source>
        <dbReference type="ARBA" id="ARBA00022833"/>
    </source>
</evidence>
<sequence>MYWTKGGSLRGMPMGGGCRKNKKSKPPSHLNSKDTNNITSDHIGIGLNFFHGVTPSMDFQLGGLSFPRILDNNHSSSTIGLFVQLGGLNSLDPSGISDARSLKGFNNFPLFCSQTNWG</sequence>
<gene>
    <name evidence="10" type="ORF">ACH5RR_013350</name>
</gene>
<evidence type="ECO:0000256" key="4">
    <source>
        <dbReference type="ARBA" id="ARBA00023015"/>
    </source>
</evidence>
<feature type="region of interest" description="Disordered" evidence="8">
    <location>
        <begin position="1"/>
        <end position="37"/>
    </location>
</feature>
<accession>A0ABD3A159</accession>
<keyword evidence="5" id="KW-0238">DNA-binding</keyword>
<dbReference type="AlphaFoldDB" id="A0ABD3A159"/>
<keyword evidence="3" id="KW-0862">Zinc</keyword>
<keyword evidence="2" id="KW-0863">Zinc-finger</keyword>
<dbReference type="Proteomes" id="UP001630127">
    <property type="component" value="Unassembled WGS sequence"/>
</dbReference>
<dbReference type="InterPro" id="IPR045174">
    <property type="entry name" value="Dof"/>
</dbReference>
<feature type="compositionally biased region" description="Low complexity" evidence="8">
    <location>
        <begin position="1"/>
        <end position="12"/>
    </location>
</feature>
<evidence type="ECO:0000256" key="1">
    <source>
        <dbReference type="ARBA" id="ARBA00022723"/>
    </source>
</evidence>
<evidence type="ECO:0000256" key="6">
    <source>
        <dbReference type="ARBA" id="ARBA00023163"/>
    </source>
</evidence>
<evidence type="ECO:0000256" key="2">
    <source>
        <dbReference type="ARBA" id="ARBA00022771"/>
    </source>
</evidence>
<keyword evidence="6" id="KW-0804">Transcription</keyword>
<evidence type="ECO:0000256" key="7">
    <source>
        <dbReference type="ARBA" id="ARBA00023242"/>
    </source>
</evidence>
<proteinExistence type="predicted"/>
<dbReference type="GO" id="GO:0003677">
    <property type="term" value="F:DNA binding"/>
    <property type="evidence" value="ECO:0007669"/>
    <property type="project" value="UniProtKB-KW"/>
</dbReference>
<evidence type="ECO:0000259" key="9">
    <source>
        <dbReference type="Pfam" id="PF02701"/>
    </source>
</evidence>
<keyword evidence="11" id="KW-1185">Reference proteome</keyword>
<dbReference type="InterPro" id="IPR003851">
    <property type="entry name" value="Znf_Dof"/>
</dbReference>
<organism evidence="10 11">
    <name type="scientific">Cinchona calisaya</name>
    <dbReference type="NCBI Taxonomy" id="153742"/>
    <lineage>
        <taxon>Eukaryota</taxon>
        <taxon>Viridiplantae</taxon>
        <taxon>Streptophyta</taxon>
        <taxon>Embryophyta</taxon>
        <taxon>Tracheophyta</taxon>
        <taxon>Spermatophyta</taxon>
        <taxon>Magnoliopsida</taxon>
        <taxon>eudicotyledons</taxon>
        <taxon>Gunneridae</taxon>
        <taxon>Pentapetalae</taxon>
        <taxon>asterids</taxon>
        <taxon>lamiids</taxon>
        <taxon>Gentianales</taxon>
        <taxon>Rubiaceae</taxon>
        <taxon>Cinchonoideae</taxon>
        <taxon>Cinchoneae</taxon>
        <taxon>Cinchona</taxon>
    </lineage>
</organism>
<keyword evidence="7" id="KW-0539">Nucleus</keyword>
<evidence type="ECO:0000313" key="11">
    <source>
        <dbReference type="Proteomes" id="UP001630127"/>
    </source>
</evidence>
<dbReference type="PANTHER" id="PTHR31992">
    <property type="entry name" value="DOF ZINC FINGER PROTEIN DOF1.4-RELATED"/>
    <property type="match status" value="1"/>
</dbReference>
<keyword evidence="1" id="KW-0479">Metal-binding</keyword>
<dbReference type="GO" id="GO:0008270">
    <property type="term" value="F:zinc ion binding"/>
    <property type="evidence" value="ECO:0007669"/>
    <property type="project" value="UniProtKB-KW"/>
</dbReference>
<dbReference type="EMBL" id="JBJUIK010000006">
    <property type="protein sequence ID" value="KAL3524978.1"/>
    <property type="molecule type" value="Genomic_DNA"/>
</dbReference>
<protein>
    <recommendedName>
        <fullName evidence="9">Dof-type domain-containing protein</fullName>
    </recommendedName>
</protein>
<keyword evidence="4" id="KW-0805">Transcription regulation</keyword>
<reference evidence="10 11" key="1">
    <citation type="submission" date="2024-11" db="EMBL/GenBank/DDBJ databases">
        <title>A near-complete genome assembly of Cinchona calisaya.</title>
        <authorList>
            <person name="Lian D.C."/>
            <person name="Zhao X.W."/>
            <person name="Wei L."/>
        </authorList>
    </citation>
    <scope>NUCLEOTIDE SEQUENCE [LARGE SCALE GENOMIC DNA]</scope>
    <source>
        <tissue evidence="10">Nenye</tissue>
    </source>
</reference>
<name>A0ABD3A159_9GENT</name>
<dbReference type="Pfam" id="PF02701">
    <property type="entry name" value="Zn_ribbon_Dof"/>
    <property type="match status" value="1"/>
</dbReference>
<feature type="domain" description="Dof-type" evidence="9">
    <location>
        <begin position="2"/>
        <end position="23"/>
    </location>
</feature>
<evidence type="ECO:0000256" key="5">
    <source>
        <dbReference type="ARBA" id="ARBA00023125"/>
    </source>
</evidence>